<evidence type="ECO:0000313" key="3">
    <source>
        <dbReference type="Proteomes" id="UP000678393"/>
    </source>
</evidence>
<feature type="region of interest" description="Disordered" evidence="1">
    <location>
        <begin position="261"/>
        <end position="282"/>
    </location>
</feature>
<feature type="non-terminal residue" evidence="2">
    <location>
        <position position="513"/>
    </location>
</feature>
<dbReference type="EMBL" id="CAJHNH020005635">
    <property type="protein sequence ID" value="CAG5132766.1"/>
    <property type="molecule type" value="Genomic_DNA"/>
</dbReference>
<feature type="compositionally biased region" description="Basic and acidic residues" evidence="1">
    <location>
        <begin position="266"/>
        <end position="275"/>
    </location>
</feature>
<accession>A0A8S4A196</accession>
<evidence type="ECO:0000256" key="1">
    <source>
        <dbReference type="SAM" id="MobiDB-lite"/>
    </source>
</evidence>
<dbReference type="Proteomes" id="UP000678393">
    <property type="component" value="Unassembled WGS sequence"/>
</dbReference>
<protein>
    <submittedName>
        <fullName evidence="2">Uncharacterized protein</fullName>
    </submittedName>
</protein>
<reference evidence="2" key="1">
    <citation type="submission" date="2021-04" db="EMBL/GenBank/DDBJ databases">
        <authorList>
            <consortium name="Molecular Ecology Group"/>
        </authorList>
    </citation>
    <scope>NUCLEOTIDE SEQUENCE</scope>
</reference>
<evidence type="ECO:0000313" key="2">
    <source>
        <dbReference type="EMBL" id="CAG5132766.1"/>
    </source>
</evidence>
<dbReference type="AlphaFoldDB" id="A0A8S4A196"/>
<name>A0A8S4A196_9EUPU</name>
<gene>
    <name evidence="2" type="ORF">CUNI_LOCUS18324</name>
</gene>
<dbReference type="OrthoDB" id="3176171at2759"/>
<sequence>MDLLLLSVISALLCALVVFLLKYLSLLHLITGHAYVLSKPFPISCQKGWKIDSYAHGHRIWFNFLTFPYNSHAPSIKVYAVFSVVHSKPQALLQVLKNISLLCEWKPGVISAASAHSPASPEVPSFASSPVPAHMQCVKEENLCHPNFRFGFQRHDTWFDENVVPTVSVEYKRFWHKEDNGVCWLLQMDEKMQTCEFYLIQPVEEIDQCLVSIVTWSREHSPSSVDKASTLLSSLTEYMSLRSLQFTPLITLTLSGILSPSVPESSKPRDGHDSMDQNPSVLNDLHNSVWKRQASDSTNKNKLLSRKADQEKFLSILKYGCRNGKGAGTLVSSTNSSTSSVENRAALCTDSIDEVTKAALRRSVSDGTAVTQSRIMNKEIHQQAVGGLADVAEGAQETRLLNHRESGNNVAVEDGVIAHFKTLDNQCAAGLLSETRQALNINLELSSDKQADCSNGWLFSAFEKNIVVLKKVQGLGSSVQSYLGKGFILSPPKTVWDALKNPHTAFTYDDTLK</sequence>
<comment type="caution">
    <text evidence="2">The sequence shown here is derived from an EMBL/GenBank/DDBJ whole genome shotgun (WGS) entry which is preliminary data.</text>
</comment>
<proteinExistence type="predicted"/>
<keyword evidence="3" id="KW-1185">Reference proteome</keyword>
<organism evidence="2 3">
    <name type="scientific">Candidula unifasciata</name>
    <dbReference type="NCBI Taxonomy" id="100452"/>
    <lineage>
        <taxon>Eukaryota</taxon>
        <taxon>Metazoa</taxon>
        <taxon>Spiralia</taxon>
        <taxon>Lophotrochozoa</taxon>
        <taxon>Mollusca</taxon>
        <taxon>Gastropoda</taxon>
        <taxon>Heterobranchia</taxon>
        <taxon>Euthyneura</taxon>
        <taxon>Panpulmonata</taxon>
        <taxon>Eupulmonata</taxon>
        <taxon>Stylommatophora</taxon>
        <taxon>Helicina</taxon>
        <taxon>Helicoidea</taxon>
        <taxon>Geomitridae</taxon>
        <taxon>Candidula</taxon>
    </lineage>
</organism>